<accession>L8X1I8</accession>
<evidence type="ECO:0000313" key="1">
    <source>
        <dbReference type="EMBL" id="ELU44095.1"/>
    </source>
</evidence>
<dbReference type="AlphaFoldDB" id="L8X1I8"/>
<proteinExistence type="predicted"/>
<protein>
    <submittedName>
        <fullName evidence="1">Uncharacterized protein</fullName>
    </submittedName>
</protein>
<dbReference type="HOGENOM" id="CLU_842440_0_0_1"/>
<dbReference type="Proteomes" id="UP000011668">
    <property type="component" value="Unassembled WGS sequence"/>
</dbReference>
<sequence>MELGFGITVSINREPELASTRLFVQALPNGPAPIHAFRSALLKVRHSFRTSSLEHFWAGLAAAARAIIEERLKILANFMVEKRLNWWCSPTHGSAYEGEPILLRGTDEGKRLKHFGRSVRARTYAEDKVAISLSACNLAVSRRGQKIKKRFKVKYTRTLTDRKSEDDRNCKTQRKERPDRDFAFIKSDVVEMKKNGSNSISTIVGRAGASPNFLFEWICYVMLNPWRLVLYCVVASCQLPSLLRITDRPTNRYISYTYRLHSSRPIPPTKTGKTNLRISIRLPGMTGTLGKDRFMVVCSDSYENGSPMMCWPGDYGPSRVLLAAYKAEKL</sequence>
<comment type="caution">
    <text evidence="1">The sequence shown here is derived from an EMBL/GenBank/DDBJ whole genome shotgun (WGS) entry which is preliminary data.</text>
</comment>
<keyword evidence="2" id="KW-1185">Reference proteome</keyword>
<organism evidence="1 2">
    <name type="scientific">Thanatephorus cucumeris (strain AG1-IA)</name>
    <name type="common">Rice sheath blight fungus</name>
    <name type="synonym">Rhizoctonia solani</name>
    <dbReference type="NCBI Taxonomy" id="983506"/>
    <lineage>
        <taxon>Eukaryota</taxon>
        <taxon>Fungi</taxon>
        <taxon>Dikarya</taxon>
        <taxon>Basidiomycota</taxon>
        <taxon>Agaricomycotina</taxon>
        <taxon>Agaricomycetes</taxon>
        <taxon>Cantharellales</taxon>
        <taxon>Ceratobasidiaceae</taxon>
        <taxon>Rhizoctonia</taxon>
        <taxon>Rhizoctonia solani AG-1</taxon>
    </lineage>
</organism>
<dbReference type="EMBL" id="AFRT01000429">
    <property type="protein sequence ID" value="ELU44095.1"/>
    <property type="molecule type" value="Genomic_DNA"/>
</dbReference>
<reference evidence="1 2" key="1">
    <citation type="journal article" date="2013" name="Nat. Commun.">
        <title>The evolution and pathogenic mechanisms of the rice sheath blight pathogen.</title>
        <authorList>
            <person name="Zheng A."/>
            <person name="Lin R."/>
            <person name="Xu L."/>
            <person name="Qin P."/>
            <person name="Tang C."/>
            <person name="Ai P."/>
            <person name="Zhang D."/>
            <person name="Liu Y."/>
            <person name="Sun Z."/>
            <person name="Feng H."/>
            <person name="Wang Y."/>
            <person name="Chen Y."/>
            <person name="Liang X."/>
            <person name="Fu R."/>
            <person name="Li Q."/>
            <person name="Zhang J."/>
            <person name="Yu X."/>
            <person name="Xie Z."/>
            <person name="Ding L."/>
            <person name="Guan P."/>
            <person name="Tang J."/>
            <person name="Liang Y."/>
            <person name="Wang S."/>
            <person name="Deng Q."/>
            <person name="Li S."/>
            <person name="Zhu J."/>
            <person name="Wang L."/>
            <person name="Liu H."/>
            <person name="Li P."/>
        </authorList>
    </citation>
    <scope>NUCLEOTIDE SEQUENCE [LARGE SCALE GENOMIC DNA]</scope>
    <source>
        <strain evidence="2">AG-1 IA</strain>
    </source>
</reference>
<gene>
    <name evidence="1" type="ORF">AG1IA_01878</name>
</gene>
<evidence type="ECO:0000313" key="2">
    <source>
        <dbReference type="Proteomes" id="UP000011668"/>
    </source>
</evidence>
<name>L8X1I8_THACA</name>